<keyword evidence="3" id="KW-1185">Reference proteome</keyword>
<protein>
    <submittedName>
        <fullName evidence="2">Beta-lactamase</fullName>
    </submittedName>
</protein>
<reference evidence="2 3" key="1">
    <citation type="submission" date="2017-06" db="EMBL/GenBank/DDBJ databases">
        <title>Genome sequencing of cyanobaciteial culture collection at National Institute for Environmental Studies (NIES).</title>
        <authorList>
            <person name="Hirose Y."/>
            <person name="Shimura Y."/>
            <person name="Fujisawa T."/>
            <person name="Nakamura Y."/>
            <person name="Kawachi M."/>
        </authorList>
    </citation>
    <scope>NUCLEOTIDE SEQUENCE [LARGE SCALE GENOMIC DNA]</scope>
    <source>
        <strain evidence="2 3">NIES-4072</strain>
    </source>
</reference>
<name>A0A2R5FSM5_NOSCO</name>
<gene>
    <name evidence="2" type="ORF">NIES4072_49890</name>
</gene>
<dbReference type="Proteomes" id="UP000245124">
    <property type="component" value="Unassembled WGS sequence"/>
</dbReference>
<feature type="transmembrane region" description="Helical" evidence="1">
    <location>
        <begin position="21"/>
        <end position="47"/>
    </location>
</feature>
<keyword evidence="1" id="KW-1133">Transmembrane helix</keyword>
<comment type="caution">
    <text evidence="2">The sequence shown here is derived from an EMBL/GenBank/DDBJ whole genome shotgun (WGS) entry which is preliminary data.</text>
</comment>
<organism evidence="2 3">
    <name type="scientific">Nostoc commune NIES-4072</name>
    <dbReference type="NCBI Taxonomy" id="2005467"/>
    <lineage>
        <taxon>Bacteria</taxon>
        <taxon>Bacillati</taxon>
        <taxon>Cyanobacteriota</taxon>
        <taxon>Cyanophyceae</taxon>
        <taxon>Nostocales</taxon>
        <taxon>Nostocaceae</taxon>
        <taxon>Nostoc</taxon>
    </lineage>
</organism>
<evidence type="ECO:0000256" key="1">
    <source>
        <dbReference type="SAM" id="Phobius"/>
    </source>
</evidence>
<proteinExistence type="predicted"/>
<sequence length="71" mass="7868">MKYAMKNILFSMWSSLRRYRTQAVIFTVIVCLAVLSVITFGAMYVVAQPASSSSEPPATIAVKTPNLGRHF</sequence>
<keyword evidence="1" id="KW-0472">Membrane</keyword>
<evidence type="ECO:0000313" key="2">
    <source>
        <dbReference type="EMBL" id="GBG21305.1"/>
    </source>
</evidence>
<accession>A0A2R5FSM5</accession>
<evidence type="ECO:0000313" key="3">
    <source>
        <dbReference type="Proteomes" id="UP000245124"/>
    </source>
</evidence>
<dbReference type="EMBL" id="BDUD01000001">
    <property type="protein sequence ID" value="GBG21305.1"/>
    <property type="molecule type" value="Genomic_DNA"/>
</dbReference>
<dbReference type="AlphaFoldDB" id="A0A2R5FSM5"/>
<keyword evidence="1" id="KW-0812">Transmembrane</keyword>